<evidence type="ECO:0000313" key="2">
    <source>
        <dbReference type="EMBL" id="MBO2012661.1"/>
    </source>
</evidence>
<evidence type="ECO:0000313" key="3">
    <source>
        <dbReference type="Proteomes" id="UP000664369"/>
    </source>
</evidence>
<keyword evidence="3" id="KW-1185">Reference proteome</keyword>
<dbReference type="EMBL" id="JAGETZ010000019">
    <property type="protein sequence ID" value="MBO2012661.1"/>
    <property type="molecule type" value="Genomic_DNA"/>
</dbReference>
<evidence type="ECO:0000256" key="1">
    <source>
        <dbReference type="SAM" id="SignalP"/>
    </source>
</evidence>
<feature type="chain" id="PRO_5045048831" evidence="1">
    <location>
        <begin position="20"/>
        <end position="211"/>
    </location>
</feature>
<organism evidence="2 3">
    <name type="scientific">Hymenobacter negativus</name>
    <dbReference type="NCBI Taxonomy" id="2795026"/>
    <lineage>
        <taxon>Bacteria</taxon>
        <taxon>Pseudomonadati</taxon>
        <taxon>Bacteroidota</taxon>
        <taxon>Cytophagia</taxon>
        <taxon>Cytophagales</taxon>
        <taxon>Hymenobacteraceae</taxon>
        <taxon>Hymenobacter</taxon>
    </lineage>
</organism>
<feature type="signal peptide" evidence="1">
    <location>
        <begin position="1"/>
        <end position="19"/>
    </location>
</feature>
<gene>
    <name evidence="2" type="ORF">J4E00_26605</name>
</gene>
<reference evidence="2 3" key="1">
    <citation type="submission" date="2021-03" db="EMBL/GenBank/DDBJ databases">
        <authorList>
            <person name="Kim M.K."/>
        </authorList>
    </citation>
    <scope>NUCLEOTIDE SEQUENCE [LARGE SCALE GENOMIC DNA]</scope>
    <source>
        <strain evidence="2 3">BT442</strain>
    </source>
</reference>
<keyword evidence="1" id="KW-0732">Signal</keyword>
<name>A0ABS3QN07_9BACT</name>
<proteinExistence type="predicted"/>
<comment type="caution">
    <text evidence="2">The sequence shown here is derived from an EMBL/GenBank/DDBJ whole genome shotgun (WGS) entry which is preliminary data.</text>
</comment>
<dbReference type="Proteomes" id="UP000664369">
    <property type="component" value="Unassembled WGS sequence"/>
</dbReference>
<protein>
    <submittedName>
        <fullName evidence="2">Uncharacterized protein</fullName>
    </submittedName>
</protein>
<accession>A0ABS3QN07</accession>
<dbReference type="RefSeq" id="WP_208178398.1">
    <property type="nucleotide sequence ID" value="NZ_JAGETZ010000019.1"/>
</dbReference>
<sequence length="211" mass="23131">MRPLFLTLFGCICALVSHAQQPEDHLEPAKGLYTDGFPDYYLKVQEVLYAGQSGRPVFRVVALPSLQLEYAVMAERRAGKCYLTYQLAQHSIWHALQAKTGEKIGVTSQVIEISDEAATALSQLFNAAVAQTHYPKPAMTMQSDGNTYTFITFQNGIGPQAGETWSPLAGTHMGRLVAVAESLRKATSQQQPLPASLLQEVVQLTATFQTK</sequence>